<comment type="caution">
    <text evidence="2">The sequence shown here is derived from an EMBL/GenBank/DDBJ whole genome shotgun (WGS) entry which is preliminary data.</text>
</comment>
<keyword evidence="2" id="KW-0808">Transferase</keyword>
<name>A0A3E0AFT9_9CHLR</name>
<dbReference type="GO" id="GO:0008757">
    <property type="term" value="F:S-adenosylmethionine-dependent methyltransferase activity"/>
    <property type="evidence" value="ECO:0007669"/>
    <property type="project" value="InterPro"/>
</dbReference>
<keyword evidence="2" id="KW-0489">Methyltransferase</keyword>
<dbReference type="SUPFAM" id="SSF53335">
    <property type="entry name" value="S-adenosyl-L-methionine-dependent methyltransferases"/>
    <property type="match status" value="1"/>
</dbReference>
<dbReference type="Pfam" id="PF08241">
    <property type="entry name" value="Methyltransf_11"/>
    <property type="match status" value="1"/>
</dbReference>
<evidence type="ECO:0000313" key="3">
    <source>
        <dbReference type="Proteomes" id="UP000256388"/>
    </source>
</evidence>
<keyword evidence="3" id="KW-1185">Reference proteome</keyword>
<gene>
    <name evidence="2" type="ORF">DFR64_0405</name>
</gene>
<dbReference type="Proteomes" id="UP000256388">
    <property type="component" value="Unassembled WGS sequence"/>
</dbReference>
<dbReference type="InterPro" id="IPR013216">
    <property type="entry name" value="Methyltransf_11"/>
</dbReference>
<evidence type="ECO:0000259" key="1">
    <source>
        <dbReference type="Pfam" id="PF08241"/>
    </source>
</evidence>
<dbReference type="OrthoDB" id="457170at2"/>
<feature type="domain" description="Methyltransferase type 11" evidence="1">
    <location>
        <begin position="57"/>
        <end position="111"/>
    </location>
</feature>
<proteinExistence type="predicted"/>
<organism evidence="2 3">
    <name type="scientific">Pelolinea submarina</name>
    <dbReference type="NCBI Taxonomy" id="913107"/>
    <lineage>
        <taxon>Bacteria</taxon>
        <taxon>Bacillati</taxon>
        <taxon>Chloroflexota</taxon>
        <taxon>Anaerolineae</taxon>
        <taxon>Anaerolineales</taxon>
        <taxon>Anaerolineaceae</taxon>
        <taxon>Pelolinea</taxon>
    </lineage>
</organism>
<dbReference type="EMBL" id="QUMS01000001">
    <property type="protein sequence ID" value="REG10546.1"/>
    <property type="molecule type" value="Genomic_DNA"/>
</dbReference>
<accession>A0A3E0AFT9</accession>
<evidence type="ECO:0000313" key="2">
    <source>
        <dbReference type="EMBL" id="REG10546.1"/>
    </source>
</evidence>
<reference evidence="2 3" key="1">
    <citation type="submission" date="2018-08" db="EMBL/GenBank/DDBJ databases">
        <title>Genomic Encyclopedia of Type Strains, Phase IV (KMG-IV): sequencing the most valuable type-strain genomes for metagenomic binning, comparative biology and taxonomic classification.</title>
        <authorList>
            <person name="Goeker M."/>
        </authorList>
    </citation>
    <scope>NUCLEOTIDE SEQUENCE [LARGE SCALE GENOMIC DNA]</scope>
    <source>
        <strain evidence="2 3">DSM 23923</strain>
    </source>
</reference>
<sequence>MTFSKLQLGCFDKPLAGWYNTDITPHIFVSRIPGLASLLYKSGLTSEERLKQHQEGIFKNVHYLDVTKKFPFAQNTFDYVFLSHMLEHLYPWQAEFCMREVQRVLKAAGIVRVSVPDLDKVIASYSPKSAESFLRDFFESEQKKPKNQHHWHYNEASLTQLLLDKAGFTKAYRCDFQQGNCPDIELLDNRPESLFIEAVK</sequence>
<dbReference type="GO" id="GO:0032259">
    <property type="term" value="P:methylation"/>
    <property type="evidence" value="ECO:0007669"/>
    <property type="project" value="UniProtKB-KW"/>
</dbReference>
<dbReference type="RefSeq" id="WP_116223717.1">
    <property type="nucleotide sequence ID" value="NZ_AP018437.1"/>
</dbReference>
<dbReference type="Gene3D" id="3.40.50.150">
    <property type="entry name" value="Vaccinia Virus protein VP39"/>
    <property type="match status" value="1"/>
</dbReference>
<dbReference type="AlphaFoldDB" id="A0A3E0AFT9"/>
<protein>
    <submittedName>
        <fullName evidence="2">Methyltransferase family protein</fullName>
    </submittedName>
</protein>
<dbReference type="InterPro" id="IPR029063">
    <property type="entry name" value="SAM-dependent_MTases_sf"/>
</dbReference>